<sequence>MTSCSRCSSRASNSCRTTSRPFCWLRPTKPIFLKEPGMIAPIREKDWYYNHVNASAENSFLYLHSREVRDLAWSCFAAPLLVSSQLSSSDPLHNATFALNSERMDWLRSLDREPQPLLDHLAKTSTTRLGLYFERLWHFFLIHDPKVTLIAHNLPVRSASRTLGEFDCIYFCHQRQRSVHLELAVKFYLSAPQASSSDQRLWLGPASVDRLDLKLQRMLSHQIRLADTPEGSATLAKLGVSEPLHEIEVKGRLFTHWQQSAPPPPAYNQTLTLSHWCRFSELANLEEDAATLFLPLERSQWLSPVHDPDTAAIINSSQLVRQMAAALATDSRPLQVAVIDCDKRERRRFFVVADHWPINNR</sequence>
<name>A0ABT3SXJ7_9GAMM</name>
<keyword evidence="2" id="KW-1185">Reference proteome</keyword>
<gene>
    <name evidence="1" type="ORF">EYC87_12195</name>
</gene>
<evidence type="ECO:0000313" key="1">
    <source>
        <dbReference type="EMBL" id="MCX2974345.1"/>
    </source>
</evidence>
<dbReference type="Pfam" id="PF08907">
    <property type="entry name" value="DUF1853"/>
    <property type="match status" value="1"/>
</dbReference>
<dbReference type="InterPro" id="IPR015003">
    <property type="entry name" value="DUF1853"/>
</dbReference>
<comment type="caution">
    <text evidence="1">The sequence shown here is derived from an EMBL/GenBank/DDBJ whole genome shotgun (WGS) entry which is preliminary data.</text>
</comment>
<evidence type="ECO:0000313" key="2">
    <source>
        <dbReference type="Proteomes" id="UP001143307"/>
    </source>
</evidence>
<dbReference type="EMBL" id="SHNP01000004">
    <property type="protein sequence ID" value="MCX2974345.1"/>
    <property type="molecule type" value="Genomic_DNA"/>
</dbReference>
<accession>A0ABT3SXJ7</accession>
<reference evidence="1" key="1">
    <citation type="submission" date="2019-02" db="EMBL/GenBank/DDBJ databases">
        <authorList>
            <person name="Li S.-H."/>
        </authorList>
    </citation>
    <scope>NUCLEOTIDE SEQUENCE</scope>
    <source>
        <strain evidence="1">IMCC8485</strain>
    </source>
</reference>
<dbReference type="Proteomes" id="UP001143307">
    <property type="component" value="Unassembled WGS sequence"/>
</dbReference>
<protein>
    <submittedName>
        <fullName evidence="1">DUF1853 family protein</fullName>
    </submittedName>
</protein>
<organism evidence="1 2">
    <name type="scientific">Candidatus Seongchinamella marina</name>
    <dbReference type="NCBI Taxonomy" id="2518990"/>
    <lineage>
        <taxon>Bacteria</taxon>
        <taxon>Pseudomonadati</taxon>
        <taxon>Pseudomonadota</taxon>
        <taxon>Gammaproteobacteria</taxon>
        <taxon>Cellvibrionales</taxon>
        <taxon>Halieaceae</taxon>
        <taxon>Seongchinamella</taxon>
    </lineage>
</organism>
<proteinExistence type="predicted"/>